<organism evidence="4 5">
    <name type="scientific">Volvox reticuliferus</name>
    <dbReference type="NCBI Taxonomy" id="1737510"/>
    <lineage>
        <taxon>Eukaryota</taxon>
        <taxon>Viridiplantae</taxon>
        <taxon>Chlorophyta</taxon>
        <taxon>core chlorophytes</taxon>
        <taxon>Chlorophyceae</taxon>
        <taxon>CS clade</taxon>
        <taxon>Chlamydomonadales</taxon>
        <taxon>Volvocaceae</taxon>
        <taxon>Volvox</taxon>
    </lineage>
</organism>
<dbReference type="InterPro" id="IPR027417">
    <property type="entry name" value="P-loop_NTPase"/>
</dbReference>
<evidence type="ECO:0000313" key="4">
    <source>
        <dbReference type="EMBL" id="GIL80977.1"/>
    </source>
</evidence>
<evidence type="ECO:0000256" key="1">
    <source>
        <dbReference type="ARBA" id="ARBA00009978"/>
    </source>
</evidence>
<accession>A0A8J4CG24</accession>
<dbReference type="PANTHER" id="PTHR43556">
    <property type="entry name" value="PEPTIDE CHAIN RELEASE FACTOR RF3"/>
    <property type="match status" value="1"/>
</dbReference>
<dbReference type="PANTHER" id="PTHR43556:SF2">
    <property type="entry name" value="PEPTIDE CHAIN RELEASE FACTOR RF3"/>
    <property type="match status" value="1"/>
</dbReference>
<dbReference type="InterPro" id="IPR004548">
    <property type="entry name" value="PrfC"/>
</dbReference>
<feature type="domain" description="Tr-type G" evidence="3">
    <location>
        <begin position="133"/>
        <end position="312"/>
    </location>
</feature>
<dbReference type="NCBIfam" id="TIGR00231">
    <property type="entry name" value="small_GTP"/>
    <property type="match status" value="1"/>
</dbReference>
<dbReference type="PROSITE" id="PS51722">
    <property type="entry name" value="G_TR_2"/>
    <property type="match status" value="1"/>
</dbReference>
<dbReference type="Pfam" id="PF00009">
    <property type="entry name" value="GTP_EFTU"/>
    <property type="match status" value="1"/>
</dbReference>
<protein>
    <recommendedName>
        <fullName evidence="3">Tr-type G domain-containing protein</fullName>
    </recommendedName>
</protein>
<dbReference type="GO" id="GO:0005525">
    <property type="term" value="F:GTP binding"/>
    <property type="evidence" value="ECO:0007669"/>
    <property type="project" value="InterPro"/>
</dbReference>
<dbReference type="InterPro" id="IPR005225">
    <property type="entry name" value="Small_GTP-bd"/>
</dbReference>
<proteinExistence type="inferred from homology"/>
<dbReference type="InterPro" id="IPR031157">
    <property type="entry name" value="G_TR_CS"/>
</dbReference>
<sequence length="312" mass="33337">MRALHAPGALPASNVTVIRGKLKAHPLIYNLSASLCLRLRGLPPVAVLADGDGAATAKAVEIVTEAMPESTAMVAAADEGTAAPAEELTPSPLAESLAEAVGAAASAKAVHAQQAAEQAAAALTAEVLEREVGRRRNFAIISHPDAGKTTMTEKLLLYGGAIHEAGEVKARRSSRSATSDWMELEKQRGISITSTALTFEYNGCQLNLLDTPGHQDFSEDTYRTLAAADNAVLLVDGAKGIEPQTRKLFAVARLRGLPVFTFVNKMDRPALNGFEIVEQLEKEFGLQVRTGWRHNNPHTEPSHFAAYFPVRL</sequence>
<dbReference type="GO" id="GO:0016150">
    <property type="term" value="F:translation release factor activity, codon nonspecific"/>
    <property type="evidence" value="ECO:0007669"/>
    <property type="project" value="TreeGrafter"/>
</dbReference>
<keyword evidence="5" id="KW-1185">Reference proteome</keyword>
<dbReference type="Proteomes" id="UP000747110">
    <property type="component" value="Unassembled WGS sequence"/>
</dbReference>
<dbReference type="PRINTS" id="PR00315">
    <property type="entry name" value="ELONGATNFCT"/>
</dbReference>
<dbReference type="PROSITE" id="PS00301">
    <property type="entry name" value="G_TR_1"/>
    <property type="match status" value="1"/>
</dbReference>
<gene>
    <name evidence="4" type="ORF">Vretifemale_10119</name>
</gene>
<evidence type="ECO:0000313" key="5">
    <source>
        <dbReference type="Proteomes" id="UP000747110"/>
    </source>
</evidence>
<dbReference type="OrthoDB" id="364892at2759"/>
<evidence type="ECO:0000256" key="2">
    <source>
        <dbReference type="ARBA" id="ARBA00022490"/>
    </source>
</evidence>
<keyword evidence="2" id="KW-0963">Cytoplasm</keyword>
<dbReference type="SUPFAM" id="SSF52540">
    <property type="entry name" value="P-loop containing nucleoside triphosphate hydrolases"/>
    <property type="match status" value="1"/>
</dbReference>
<comment type="similarity">
    <text evidence="1">Belongs to the TRAFAC class translation factor GTPase superfamily. Classic translation factor GTPase family. PrfC subfamily.</text>
</comment>
<name>A0A8J4CG24_9CHLO</name>
<dbReference type="Gene3D" id="3.40.50.300">
    <property type="entry name" value="P-loop containing nucleotide triphosphate hydrolases"/>
    <property type="match status" value="1"/>
</dbReference>
<dbReference type="InterPro" id="IPR000795">
    <property type="entry name" value="T_Tr_GTP-bd_dom"/>
</dbReference>
<evidence type="ECO:0000259" key="3">
    <source>
        <dbReference type="PROSITE" id="PS51722"/>
    </source>
</evidence>
<dbReference type="EMBL" id="BNCP01000020">
    <property type="protein sequence ID" value="GIL80977.1"/>
    <property type="molecule type" value="Genomic_DNA"/>
</dbReference>
<reference evidence="4" key="1">
    <citation type="journal article" date="2021" name="Proc. Natl. Acad. Sci. U.S.A.">
        <title>Three genomes in the algal genus Volvox reveal the fate of a haploid sex-determining region after a transition to homothallism.</title>
        <authorList>
            <person name="Yamamoto K."/>
            <person name="Hamaji T."/>
            <person name="Kawai-Toyooka H."/>
            <person name="Matsuzaki R."/>
            <person name="Takahashi F."/>
            <person name="Nishimura Y."/>
            <person name="Kawachi M."/>
            <person name="Noguchi H."/>
            <person name="Minakuchi Y."/>
            <person name="Umen J.G."/>
            <person name="Toyoda A."/>
            <person name="Nozaki H."/>
        </authorList>
    </citation>
    <scope>NUCLEOTIDE SEQUENCE</scope>
    <source>
        <strain evidence="4">NIES-3786</strain>
    </source>
</reference>
<dbReference type="AlphaFoldDB" id="A0A8J4CG24"/>
<dbReference type="GO" id="GO:0005829">
    <property type="term" value="C:cytosol"/>
    <property type="evidence" value="ECO:0007669"/>
    <property type="project" value="TreeGrafter"/>
</dbReference>
<comment type="caution">
    <text evidence="4">The sequence shown here is derived from an EMBL/GenBank/DDBJ whole genome shotgun (WGS) entry which is preliminary data.</text>
</comment>
<dbReference type="GO" id="GO:0003924">
    <property type="term" value="F:GTPase activity"/>
    <property type="evidence" value="ECO:0007669"/>
    <property type="project" value="InterPro"/>
</dbReference>